<dbReference type="AlphaFoldDB" id="A0A371GE74"/>
<sequence>MIIPIVYVFNNRKKTLVMDVHPKKKGMSYLRSISSPSIDNVLYVKKLKHNLLNISQLCDSAYDISFNKAECIVKDCKSSIIFSAKR</sequence>
<protein>
    <submittedName>
        <fullName evidence="1">Uncharacterized protein</fullName>
    </submittedName>
</protein>
<evidence type="ECO:0000313" key="2">
    <source>
        <dbReference type="Proteomes" id="UP000257109"/>
    </source>
</evidence>
<dbReference type="EMBL" id="QJKJ01005895">
    <property type="protein sequence ID" value="RDX88613.1"/>
    <property type="molecule type" value="Genomic_DNA"/>
</dbReference>
<organism evidence="1 2">
    <name type="scientific">Mucuna pruriens</name>
    <name type="common">Velvet bean</name>
    <name type="synonym">Dolichos pruriens</name>
    <dbReference type="NCBI Taxonomy" id="157652"/>
    <lineage>
        <taxon>Eukaryota</taxon>
        <taxon>Viridiplantae</taxon>
        <taxon>Streptophyta</taxon>
        <taxon>Embryophyta</taxon>
        <taxon>Tracheophyta</taxon>
        <taxon>Spermatophyta</taxon>
        <taxon>Magnoliopsida</taxon>
        <taxon>eudicotyledons</taxon>
        <taxon>Gunneridae</taxon>
        <taxon>Pentapetalae</taxon>
        <taxon>rosids</taxon>
        <taxon>fabids</taxon>
        <taxon>Fabales</taxon>
        <taxon>Fabaceae</taxon>
        <taxon>Papilionoideae</taxon>
        <taxon>50 kb inversion clade</taxon>
        <taxon>NPAAA clade</taxon>
        <taxon>indigoferoid/millettioid clade</taxon>
        <taxon>Phaseoleae</taxon>
        <taxon>Mucuna</taxon>
    </lineage>
</organism>
<dbReference type="OrthoDB" id="1932348at2759"/>
<accession>A0A371GE74</accession>
<feature type="non-terminal residue" evidence="1">
    <location>
        <position position="1"/>
    </location>
</feature>
<name>A0A371GE74_MUCPR</name>
<comment type="caution">
    <text evidence="1">The sequence shown here is derived from an EMBL/GenBank/DDBJ whole genome shotgun (WGS) entry which is preliminary data.</text>
</comment>
<evidence type="ECO:0000313" key="1">
    <source>
        <dbReference type="EMBL" id="RDX88613.1"/>
    </source>
</evidence>
<proteinExistence type="predicted"/>
<dbReference type="Proteomes" id="UP000257109">
    <property type="component" value="Unassembled WGS sequence"/>
</dbReference>
<reference evidence="1" key="1">
    <citation type="submission" date="2018-05" db="EMBL/GenBank/DDBJ databases">
        <title>Draft genome of Mucuna pruriens seed.</title>
        <authorList>
            <person name="Nnadi N.E."/>
            <person name="Vos R."/>
            <person name="Hasami M.H."/>
            <person name="Devisetty U.K."/>
            <person name="Aguiy J.C."/>
        </authorList>
    </citation>
    <scope>NUCLEOTIDE SEQUENCE [LARGE SCALE GENOMIC DNA]</scope>
    <source>
        <strain evidence="1">JCA_2017</strain>
    </source>
</reference>
<gene>
    <name evidence="1" type="ORF">CR513_29777</name>
</gene>
<keyword evidence="2" id="KW-1185">Reference proteome</keyword>